<reference evidence="2 3" key="1">
    <citation type="submission" date="2020-04" db="EMBL/GenBank/DDBJ databases">
        <authorList>
            <person name="Zhang R."/>
            <person name="Schippers A."/>
        </authorList>
    </citation>
    <scope>NUCLEOTIDE SEQUENCE [LARGE SCALE GENOMIC DNA]</scope>
    <source>
        <strain evidence="2 3">DSM 109850</strain>
    </source>
</reference>
<dbReference type="RefSeq" id="WP_169097952.1">
    <property type="nucleotide sequence ID" value="NZ_JABBVZ010000015.1"/>
</dbReference>
<feature type="domain" description="Ribosomal protein eL8/eL30/eS12/Gadd45" evidence="1">
    <location>
        <begin position="10"/>
        <end position="81"/>
    </location>
</feature>
<keyword evidence="3" id="KW-1185">Reference proteome</keyword>
<dbReference type="PRINTS" id="PR00884">
    <property type="entry name" value="RIBOSOMALHS6"/>
</dbReference>
<evidence type="ECO:0000313" key="2">
    <source>
        <dbReference type="EMBL" id="NMP22026.1"/>
    </source>
</evidence>
<sequence length="99" mass="10900">MDRAALKDLRQRVVGRRETLKVIQRGRAVSVYVARDANPAILSELEEHCRIHQVPIIYVDSMRELGLLCGIEVNAACAALTRGHTAATQEEGGRTGANY</sequence>
<dbReference type="SUPFAM" id="SSF55315">
    <property type="entry name" value="L30e-like"/>
    <property type="match status" value="1"/>
</dbReference>
<keyword evidence="2" id="KW-0689">Ribosomal protein</keyword>
<dbReference type="GO" id="GO:0005840">
    <property type="term" value="C:ribosome"/>
    <property type="evidence" value="ECO:0007669"/>
    <property type="project" value="UniProtKB-KW"/>
</dbReference>
<protein>
    <submittedName>
        <fullName evidence="2">50S ribosomal protein L7Ae-like protein</fullName>
    </submittedName>
</protein>
<dbReference type="Gene3D" id="3.30.1330.30">
    <property type="match status" value="1"/>
</dbReference>
<evidence type="ECO:0000259" key="1">
    <source>
        <dbReference type="Pfam" id="PF01248"/>
    </source>
</evidence>
<dbReference type="InterPro" id="IPR004038">
    <property type="entry name" value="Ribosomal_eL8/eL30/eS12/Gad45"/>
</dbReference>
<dbReference type="Proteomes" id="UP000533476">
    <property type="component" value="Unassembled WGS sequence"/>
</dbReference>
<dbReference type="EMBL" id="JABBVZ010000015">
    <property type="protein sequence ID" value="NMP22026.1"/>
    <property type="molecule type" value="Genomic_DNA"/>
</dbReference>
<evidence type="ECO:0000313" key="3">
    <source>
        <dbReference type="Proteomes" id="UP000533476"/>
    </source>
</evidence>
<keyword evidence="2" id="KW-0687">Ribonucleoprotein</keyword>
<dbReference type="Pfam" id="PF01248">
    <property type="entry name" value="Ribosomal_L7Ae"/>
    <property type="match status" value="1"/>
</dbReference>
<name>A0A7Y0L2E1_9FIRM</name>
<gene>
    <name evidence="2" type="ORF">HIJ39_06620</name>
</gene>
<dbReference type="InterPro" id="IPR029064">
    <property type="entry name" value="Ribosomal_eL30-like_sf"/>
</dbReference>
<proteinExistence type="predicted"/>
<organism evidence="2 3">
    <name type="scientific">Sulfobacillus harzensis</name>
    <dbReference type="NCBI Taxonomy" id="2729629"/>
    <lineage>
        <taxon>Bacteria</taxon>
        <taxon>Bacillati</taxon>
        <taxon>Bacillota</taxon>
        <taxon>Clostridia</taxon>
        <taxon>Eubacteriales</taxon>
        <taxon>Clostridiales Family XVII. Incertae Sedis</taxon>
        <taxon>Sulfobacillus</taxon>
    </lineage>
</organism>
<comment type="caution">
    <text evidence="2">The sequence shown here is derived from an EMBL/GenBank/DDBJ whole genome shotgun (WGS) entry which is preliminary data.</text>
</comment>
<dbReference type="AlphaFoldDB" id="A0A7Y0L2E1"/>
<accession>A0A7Y0L2E1</accession>